<dbReference type="RefSeq" id="WP_155461333.1">
    <property type="nucleotide sequence ID" value="NZ_WNKY01000001.1"/>
</dbReference>
<accession>A0A6L6PAF8</accession>
<proteinExistence type="predicted"/>
<evidence type="ECO:0000313" key="3">
    <source>
        <dbReference type="Proteomes" id="UP000475582"/>
    </source>
</evidence>
<dbReference type="OrthoDB" id="8781435at2"/>
<dbReference type="Gene3D" id="2.180.10.10">
    <property type="entry name" value="RHS repeat-associated core"/>
    <property type="match status" value="1"/>
</dbReference>
<dbReference type="EMBL" id="WNKY01000001">
    <property type="protein sequence ID" value="MTV35966.1"/>
    <property type="molecule type" value="Genomic_DNA"/>
</dbReference>
<evidence type="ECO:0000313" key="2">
    <source>
        <dbReference type="EMBL" id="MTV35966.1"/>
    </source>
</evidence>
<dbReference type="InterPro" id="IPR036779">
    <property type="entry name" value="LysM_dom_sf"/>
</dbReference>
<gene>
    <name evidence="2" type="ORF">GM676_00005</name>
</gene>
<dbReference type="SMART" id="SM00257">
    <property type="entry name" value="LysM"/>
    <property type="match status" value="1"/>
</dbReference>
<comment type="caution">
    <text evidence="2">The sequence shown here is derived from an EMBL/GenBank/DDBJ whole genome shotgun (WGS) entry which is preliminary data.</text>
</comment>
<dbReference type="PROSITE" id="PS51782">
    <property type="entry name" value="LYSM"/>
    <property type="match status" value="1"/>
</dbReference>
<name>A0A6L6PAF8_9BURK</name>
<dbReference type="Gene3D" id="3.10.350.10">
    <property type="entry name" value="LysM domain"/>
    <property type="match status" value="1"/>
</dbReference>
<dbReference type="Pfam" id="PF01476">
    <property type="entry name" value="LysM"/>
    <property type="match status" value="1"/>
</dbReference>
<dbReference type="Proteomes" id="UP000475582">
    <property type="component" value="Unassembled WGS sequence"/>
</dbReference>
<dbReference type="PANTHER" id="PTHR32305:SF15">
    <property type="entry name" value="PROTEIN RHSA-RELATED"/>
    <property type="match status" value="1"/>
</dbReference>
<dbReference type="InterPro" id="IPR006530">
    <property type="entry name" value="YD"/>
</dbReference>
<evidence type="ECO:0000259" key="1">
    <source>
        <dbReference type="PROSITE" id="PS51782"/>
    </source>
</evidence>
<sequence>MLRQYDARDRNWYTAIDYNDAGQAIRTVRTGMTQDIDGAVSGNRTLTTAASYDKLGHVLSTTDAKGYVNRYAYDGQGTLWQEFHADTVSSATPGLATVSYYNDAFGQHLQVVENASDTAFVATQYTFDRLGHQKTRTVGNATALNVSSFDGVSETRSSGAVTETYGYDQLGRRVSDTLGTTAAGIAAGPTLRVRYDLGGNIVSTIDGNGLATHTAYDALNHKVGALLASGERATWQVDAFGRMLAQTDIAGNNSYFAYNAGGQLTHQYSLTWDGVGRQDQAYTYEDGTGRLLRIDQSINHLGDPVQHAVTTYSYDLDGNRVSEKTIAADGHAVQDQVMLYDGFNRLSNIVSRVTNAAYNVHYTYDDNDNRLRERTTFVNDKGDAKTVDVNYGYDSMNRETRVAGTVHTAPANPAAAAGDVAIASHVITYDWRGNRHTDNGDTYNYDAAGRLAGIVNSGGASYRRYDLAGRLVFSSDSGADESRLSQYDTGGRLVLQRVANAANTALRQTIRYTVYDNLNNVLQSQVTLADGKTAQTTNTYNERIGTGHLLDTSTVQTSGSTQIRSSRQTYDVNGNLLRVQQFDDAAQTQASVNGLSTFINDASGHVLERAQGGVVTHSLFANNELIGSSGADGESFSSVYQPVTMSAQSGVYSVQSAGETLFSIAKALWGDERLWYLIADANGGIGNTGLQPGQQLVIPHRINTIFNGARSFTPYSQTDAVSLNWVGTAQAANSAAQGGGAVMGALDGFNWAGAAASALGQNGGYFAGDARQQYVYDLYSMRMRTGNLSNMGSSLQGTYVMEAPPLHDKFFYNPTSDSDQARSDAQAAAAVRAFPQLPGQYLRSAPGTPDYLGRLEANDFQTMTDAFGNALGSSLAENFNNGGRLLAPRPVNYSTSIEPVTFDAPQVDLTQTMAGMAPITTDAGNLAAALKEFEPSFLDRNATALAGQKAAADNAAYFAAVAQENGQRLANNVPNLLSNVPLPPAFYDQANPLGLQTSSVPPVLSQMEIWKQQAQQPIGPQFVPLNDSVDPSYQRTTNRLETVLLGQFPGASLPGAIATWAGQSESQIHAANQVGGSIAGVEMALSGIQPRQPISVGPRSF</sequence>
<dbReference type="InterPro" id="IPR018392">
    <property type="entry name" value="LysM"/>
</dbReference>
<dbReference type="AlphaFoldDB" id="A0A6L6PAF8"/>
<keyword evidence="3" id="KW-1185">Reference proteome</keyword>
<reference evidence="2 3" key="1">
    <citation type="submission" date="2019-11" db="EMBL/GenBank/DDBJ databases">
        <title>Type strains purchased from KCTC, JCM and DSMZ.</title>
        <authorList>
            <person name="Lu H."/>
        </authorList>
    </citation>
    <scope>NUCLEOTIDE SEQUENCE [LARGE SCALE GENOMIC DNA]</scope>
    <source>
        <strain evidence="2 3">KCTC 22382</strain>
    </source>
</reference>
<dbReference type="CDD" id="cd00118">
    <property type="entry name" value="LysM"/>
    <property type="match status" value="1"/>
</dbReference>
<organism evidence="2 3">
    <name type="scientific">Duganella radicis</name>
    <dbReference type="NCBI Taxonomy" id="551988"/>
    <lineage>
        <taxon>Bacteria</taxon>
        <taxon>Pseudomonadati</taxon>
        <taxon>Pseudomonadota</taxon>
        <taxon>Betaproteobacteria</taxon>
        <taxon>Burkholderiales</taxon>
        <taxon>Oxalobacteraceae</taxon>
        <taxon>Telluria group</taxon>
        <taxon>Duganella</taxon>
    </lineage>
</organism>
<dbReference type="PANTHER" id="PTHR32305">
    <property type="match status" value="1"/>
</dbReference>
<dbReference type="NCBIfam" id="TIGR01643">
    <property type="entry name" value="YD_repeat_2x"/>
    <property type="match status" value="1"/>
</dbReference>
<feature type="domain" description="LysM" evidence="1">
    <location>
        <begin position="650"/>
        <end position="698"/>
    </location>
</feature>
<dbReference type="InterPro" id="IPR050708">
    <property type="entry name" value="T6SS_VgrG/RHS"/>
</dbReference>
<protein>
    <submittedName>
        <fullName evidence="2">LysM peptidoglycan-binding domain-containing protein</fullName>
    </submittedName>
</protein>